<dbReference type="InterPro" id="IPR009045">
    <property type="entry name" value="Zn_M74/Hedgehog-like"/>
</dbReference>
<dbReference type="SUPFAM" id="SSF55166">
    <property type="entry name" value="Hedgehog/DD-peptidase"/>
    <property type="match status" value="1"/>
</dbReference>
<dbReference type="Gene3D" id="3.30.1380.10">
    <property type="match status" value="1"/>
</dbReference>
<reference evidence="3" key="1">
    <citation type="submission" date="2016-11" db="EMBL/GenBank/DDBJ databases">
        <authorList>
            <person name="Varghese N."/>
            <person name="Submissions S."/>
        </authorList>
    </citation>
    <scope>NUCLEOTIDE SEQUENCE [LARGE SCALE GENOMIC DNA]</scope>
    <source>
        <strain evidence="3">DSM 27370</strain>
    </source>
</reference>
<evidence type="ECO:0000313" key="2">
    <source>
        <dbReference type="EMBL" id="SHF29211.1"/>
    </source>
</evidence>
<dbReference type="Pfam" id="PF08291">
    <property type="entry name" value="Peptidase_M15_3"/>
    <property type="match status" value="1"/>
</dbReference>
<gene>
    <name evidence="2" type="ORF">SAMN05444362_10540</name>
</gene>
<proteinExistence type="predicted"/>
<dbReference type="Proteomes" id="UP000184480">
    <property type="component" value="Unassembled WGS sequence"/>
</dbReference>
<dbReference type="InterPro" id="IPR013230">
    <property type="entry name" value="Peptidase_M15A_C"/>
</dbReference>
<dbReference type="STRING" id="1346286.SAMN05444362_10540"/>
<feature type="domain" description="Peptidase M15A C-terminal" evidence="1">
    <location>
        <begin position="6"/>
        <end position="119"/>
    </location>
</feature>
<sequence>MKLSKNFSLEELCHSNIGVANGINNKPTIEQIVNLRGLCQCLLEPIRTLAGEPIIVNSGFRNKKLNKLVGGVETSQHCKGEAADIRCNKLTARELYDLIKNSAIRVDQCILYPTFVHVSYKINLANRCQYLINKTVKL</sequence>
<dbReference type="RefSeq" id="WP_062185194.1">
    <property type="nucleotide sequence ID" value="NZ_BBXL01000042.1"/>
</dbReference>
<accession>A0A1M5AG12</accession>
<dbReference type="AlphaFoldDB" id="A0A1M5AG12"/>
<evidence type="ECO:0000259" key="1">
    <source>
        <dbReference type="Pfam" id="PF08291"/>
    </source>
</evidence>
<dbReference type="EMBL" id="FQUC01000005">
    <property type="protein sequence ID" value="SHF29211.1"/>
    <property type="molecule type" value="Genomic_DNA"/>
</dbReference>
<evidence type="ECO:0000313" key="3">
    <source>
        <dbReference type="Proteomes" id="UP000184480"/>
    </source>
</evidence>
<protein>
    <submittedName>
        <fullName evidence="2">Peptidase M15</fullName>
    </submittedName>
</protein>
<name>A0A1M5AG12_9BACT</name>
<organism evidence="2 3">
    <name type="scientific">Dysgonomonas macrotermitis</name>
    <dbReference type="NCBI Taxonomy" id="1346286"/>
    <lineage>
        <taxon>Bacteria</taxon>
        <taxon>Pseudomonadati</taxon>
        <taxon>Bacteroidota</taxon>
        <taxon>Bacteroidia</taxon>
        <taxon>Bacteroidales</taxon>
        <taxon>Dysgonomonadaceae</taxon>
        <taxon>Dysgonomonas</taxon>
    </lineage>
</organism>
<dbReference type="OrthoDB" id="5242612at2"/>
<keyword evidence="3" id="KW-1185">Reference proteome</keyword>